<keyword evidence="1" id="KW-1133">Transmembrane helix</keyword>
<keyword evidence="3" id="KW-1185">Reference proteome</keyword>
<sequence>MIQGAEKTQKVIESGLRICYNSGRETKAGRLTLFYGGATLQTKERRAMLMYVTYSDLIQLLIFIVALVGLCYEIFKDKRK</sequence>
<evidence type="ECO:0000313" key="2">
    <source>
        <dbReference type="EMBL" id="GBU03587.1"/>
    </source>
</evidence>
<dbReference type="EMBL" id="BHEO01000002">
    <property type="protein sequence ID" value="GBU03587.1"/>
    <property type="molecule type" value="Genomic_DNA"/>
</dbReference>
<dbReference type="Proteomes" id="UP000702954">
    <property type="component" value="Unassembled WGS sequence"/>
</dbReference>
<feature type="transmembrane region" description="Helical" evidence="1">
    <location>
        <begin position="57"/>
        <end position="75"/>
    </location>
</feature>
<gene>
    <name evidence="2" type="ORF">FAEUMB_01280</name>
</gene>
<proteinExistence type="predicted"/>
<reference evidence="2 3" key="1">
    <citation type="journal article" date="2018" name="Int. J. Syst. Evol. Microbiol.">
        <title>Draft Genome Sequence of Faecalimonas umbilicata JCM 30896T, an Acetate-Producing Bacterium Isolated from Human Feces.</title>
        <authorList>
            <person name="Sakamoto M."/>
            <person name="Ikeyama N."/>
            <person name="Yuki M."/>
            <person name="Ohkuma M."/>
        </authorList>
    </citation>
    <scope>NUCLEOTIDE SEQUENCE [LARGE SCALE GENOMIC DNA]</scope>
    <source>
        <strain evidence="2 3">EGH7</strain>
    </source>
</reference>
<keyword evidence="1" id="KW-0472">Membrane</keyword>
<evidence type="ECO:0000256" key="1">
    <source>
        <dbReference type="SAM" id="Phobius"/>
    </source>
</evidence>
<accession>A0ABN3E0S4</accession>
<name>A0ABN3E0S4_9FIRM</name>
<evidence type="ECO:0008006" key="4">
    <source>
        <dbReference type="Google" id="ProtNLM"/>
    </source>
</evidence>
<organism evidence="2 3">
    <name type="scientific">Faecalimonas umbilicata</name>
    <dbReference type="NCBI Taxonomy" id="1912855"/>
    <lineage>
        <taxon>Bacteria</taxon>
        <taxon>Bacillati</taxon>
        <taxon>Bacillota</taxon>
        <taxon>Clostridia</taxon>
        <taxon>Lachnospirales</taxon>
        <taxon>Lachnospiraceae</taxon>
        <taxon>Faecalimonas</taxon>
    </lineage>
</organism>
<evidence type="ECO:0000313" key="3">
    <source>
        <dbReference type="Proteomes" id="UP000702954"/>
    </source>
</evidence>
<keyword evidence="1" id="KW-0812">Transmembrane</keyword>
<dbReference type="RefSeq" id="WP_035103192.1">
    <property type="nucleotide sequence ID" value="NZ_CAUWJD010000044.1"/>
</dbReference>
<comment type="caution">
    <text evidence="2">The sequence shown here is derived from an EMBL/GenBank/DDBJ whole genome shotgun (WGS) entry which is preliminary data.</text>
</comment>
<protein>
    <recommendedName>
        <fullName evidence="4">Holin-like toxin</fullName>
    </recommendedName>
</protein>